<feature type="region of interest" description="Disordered" evidence="2">
    <location>
        <begin position="158"/>
        <end position="263"/>
    </location>
</feature>
<feature type="coiled-coil region" evidence="1">
    <location>
        <begin position="120"/>
        <end position="151"/>
    </location>
</feature>
<organism evidence="3 4">
    <name type="scientific">Phytophthora lilii</name>
    <dbReference type="NCBI Taxonomy" id="2077276"/>
    <lineage>
        <taxon>Eukaryota</taxon>
        <taxon>Sar</taxon>
        <taxon>Stramenopiles</taxon>
        <taxon>Oomycota</taxon>
        <taxon>Peronosporomycetes</taxon>
        <taxon>Peronosporales</taxon>
        <taxon>Peronosporaceae</taxon>
        <taxon>Phytophthora</taxon>
    </lineage>
</organism>
<sequence>MLKQPGHLTSMKYELGASVIAMRFGVARQEELAAPAGSRADLLALQEVEKPRADGLAGRRRFRAPSVDGSATSSDDEDAPPASALATLQLTAKSRQELVTQVERACERKAVQAVTGSGAYRALVETLQRARQDAEAQLRRLDLNADDADKLRQQQLLEKQASTKLQQVRGDARDGGRQEADAGDFAADSVQGEELQEAKEKEEAEKAKRKAAQEVEEAQAKAKAQAAERAAAQKKQEAEREKEQAEKKAAEKEAAAQAKKYVKEGHARIKRLEELHRHTTEILDSPDPSVKKIRMQIRREVSVYTCQNCSSIGLSNATASRLVHATKLRLLLPLSRAWLARFSSFFK</sequence>
<dbReference type="EMBL" id="BSXW01000055">
    <property type="protein sequence ID" value="GMF10815.1"/>
    <property type="molecule type" value="Genomic_DNA"/>
</dbReference>
<dbReference type="AlphaFoldDB" id="A0A9W6WMZ7"/>
<evidence type="ECO:0000256" key="1">
    <source>
        <dbReference type="SAM" id="Coils"/>
    </source>
</evidence>
<comment type="caution">
    <text evidence="3">The sequence shown here is derived from an EMBL/GenBank/DDBJ whole genome shotgun (WGS) entry which is preliminary data.</text>
</comment>
<reference evidence="3" key="1">
    <citation type="submission" date="2023-04" db="EMBL/GenBank/DDBJ databases">
        <title>Phytophthora lilii NBRC 32176.</title>
        <authorList>
            <person name="Ichikawa N."/>
            <person name="Sato H."/>
            <person name="Tonouchi N."/>
        </authorList>
    </citation>
    <scope>NUCLEOTIDE SEQUENCE</scope>
    <source>
        <strain evidence="3">NBRC 32176</strain>
    </source>
</reference>
<keyword evidence="1" id="KW-0175">Coiled coil</keyword>
<feature type="compositionally biased region" description="Basic and acidic residues" evidence="2">
    <location>
        <begin position="196"/>
        <end position="206"/>
    </location>
</feature>
<accession>A0A9W6WMZ7</accession>
<gene>
    <name evidence="3" type="ORF">Plil01_000158300</name>
</gene>
<dbReference type="Proteomes" id="UP001165083">
    <property type="component" value="Unassembled WGS sequence"/>
</dbReference>
<feature type="compositionally biased region" description="Basic and acidic residues" evidence="2">
    <location>
        <begin position="234"/>
        <end position="254"/>
    </location>
</feature>
<name>A0A9W6WMZ7_9STRA</name>
<evidence type="ECO:0000313" key="4">
    <source>
        <dbReference type="Proteomes" id="UP001165083"/>
    </source>
</evidence>
<protein>
    <submittedName>
        <fullName evidence="3">Unnamed protein product</fullName>
    </submittedName>
</protein>
<feature type="region of interest" description="Disordered" evidence="2">
    <location>
        <begin position="56"/>
        <end position="81"/>
    </location>
</feature>
<keyword evidence="4" id="KW-1185">Reference proteome</keyword>
<feature type="compositionally biased region" description="Basic and acidic residues" evidence="2">
    <location>
        <begin position="170"/>
        <end position="180"/>
    </location>
</feature>
<proteinExistence type="predicted"/>
<evidence type="ECO:0000256" key="2">
    <source>
        <dbReference type="SAM" id="MobiDB-lite"/>
    </source>
</evidence>
<feature type="compositionally biased region" description="Low complexity" evidence="2">
    <location>
        <begin position="221"/>
        <end position="230"/>
    </location>
</feature>
<evidence type="ECO:0000313" key="3">
    <source>
        <dbReference type="EMBL" id="GMF10815.1"/>
    </source>
</evidence>
<dbReference type="OrthoDB" id="420884at2759"/>